<dbReference type="InterPro" id="IPR016035">
    <property type="entry name" value="Acyl_Trfase/lysoPLipase"/>
</dbReference>
<dbReference type="InterPro" id="IPR004410">
    <property type="entry name" value="Malonyl_CoA-ACP_transAc_FabD"/>
</dbReference>
<evidence type="ECO:0000313" key="7">
    <source>
        <dbReference type="EMBL" id="ADE57188.1"/>
    </source>
</evidence>
<dbReference type="InterPro" id="IPR001227">
    <property type="entry name" value="Ac_transferase_dom_sf"/>
</dbReference>
<dbReference type="PANTHER" id="PTHR42681:SF1">
    <property type="entry name" value="MALONYL-COA-ACYL CARRIER PROTEIN TRANSACYLASE, MITOCHONDRIAL"/>
    <property type="match status" value="1"/>
</dbReference>
<evidence type="ECO:0000259" key="6">
    <source>
        <dbReference type="SMART" id="SM00827"/>
    </source>
</evidence>
<dbReference type="InterPro" id="IPR050858">
    <property type="entry name" value="Mal-CoA-ACP_Trans/PKS_FabD"/>
</dbReference>
<comment type="similarity">
    <text evidence="4">Belongs to the fabD family.</text>
</comment>
<dbReference type="eggNOG" id="COG0331">
    <property type="taxonomic scope" value="Bacteria"/>
</dbReference>
<dbReference type="GO" id="GO:0005829">
    <property type="term" value="C:cytosol"/>
    <property type="evidence" value="ECO:0007669"/>
    <property type="project" value="TreeGrafter"/>
</dbReference>
<dbReference type="HOGENOM" id="CLU_030558_0_1_0"/>
<dbReference type="PIRSF" id="PIRSF000446">
    <property type="entry name" value="Mct"/>
    <property type="match status" value="1"/>
</dbReference>
<evidence type="ECO:0000256" key="2">
    <source>
        <dbReference type="ARBA" id="ARBA00023315"/>
    </source>
</evidence>
<dbReference type="SUPFAM" id="SSF52151">
    <property type="entry name" value="FabD/lysophospholipase-like"/>
    <property type="match status" value="1"/>
</dbReference>
<reference evidence="7 8" key="1">
    <citation type="journal article" date="2010" name="Stand. Genomic Sci.">
        <title>Complete genome sequence of Aminobacterium colombiense type strain (ALA-1).</title>
        <authorList>
            <person name="Chertkov O."/>
            <person name="Sikorski J."/>
            <person name="Brambilla E."/>
            <person name="Lapidus A."/>
            <person name="Copeland A."/>
            <person name="Glavina Del Rio T."/>
            <person name="Nolan M."/>
            <person name="Lucas S."/>
            <person name="Tice H."/>
            <person name="Cheng J.F."/>
            <person name="Han C."/>
            <person name="Detter J.C."/>
            <person name="Bruce D."/>
            <person name="Tapia R."/>
            <person name="Goodwin L."/>
            <person name="Pitluck S."/>
            <person name="Liolios K."/>
            <person name="Ivanova N."/>
            <person name="Mavromatis K."/>
            <person name="Ovchinnikova G."/>
            <person name="Pati A."/>
            <person name="Chen A."/>
            <person name="Palaniappan K."/>
            <person name="Land M."/>
            <person name="Hauser L."/>
            <person name="Chang Y.J."/>
            <person name="Jeffries C.D."/>
            <person name="Spring S."/>
            <person name="Rohde M."/>
            <person name="Goker M."/>
            <person name="Bristow J."/>
            <person name="Eisen J.A."/>
            <person name="Markowitz V."/>
            <person name="Hugenholtz P."/>
            <person name="Kyrpides N.C."/>
            <person name="Klenk H.P."/>
        </authorList>
    </citation>
    <scope>NUCLEOTIDE SEQUENCE [LARGE SCALE GENOMIC DNA]</scope>
    <source>
        <strain evidence="8">DSM 12261 / ALA-1</strain>
    </source>
</reference>
<feature type="active site" evidence="5">
    <location>
        <position position="93"/>
    </location>
</feature>
<dbReference type="EC" id="2.3.1.39" evidence="4"/>
<dbReference type="OrthoDB" id="9805460at2"/>
<name>D5EF56_AMICL</name>
<dbReference type="AlphaFoldDB" id="D5EF56"/>
<dbReference type="InterPro" id="IPR014043">
    <property type="entry name" value="Acyl_transferase_dom"/>
</dbReference>
<sequence length="317" mass="34175">MRYALVFPGQGAQEVGMGKSLYDTFDAARDVFQKADHALNFKLSQLIFEGPEEKLTLTAFTQPAILTASIAAYRVLTESMGVSLKPAFLAGHSLGEYTALVAAGALSLEDGVRLVHLRGSLMQEAVPEGKGAMAALIGLEPDVVEEVCRRVAPNKECQAANFNSPGQVVISGETSFVEKAVEEAKVQGARKAVMLKVSAPFHSNLMVPVADQLQKAFEKCQWNLPHCPIVANVSAQPVFTVEDIQKALFHQTYSPVLWADSVLYMASQEVDTYLELGPGTVLAGLIKRCQKGLKTYSAMNEEDLRIIAALFNEGGAA</sequence>
<feature type="active site" evidence="5">
    <location>
        <position position="202"/>
    </location>
</feature>
<keyword evidence="1 4" id="KW-0808">Transferase</keyword>
<dbReference type="Proteomes" id="UP000002366">
    <property type="component" value="Chromosome"/>
</dbReference>
<dbReference type="RefSeq" id="WP_013048451.1">
    <property type="nucleotide sequence ID" value="NC_014011.1"/>
</dbReference>
<dbReference type="Pfam" id="PF00698">
    <property type="entry name" value="Acyl_transf_1"/>
    <property type="match status" value="1"/>
</dbReference>
<evidence type="ECO:0000256" key="3">
    <source>
        <dbReference type="ARBA" id="ARBA00048462"/>
    </source>
</evidence>
<dbReference type="SUPFAM" id="SSF55048">
    <property type="entry name" value="Probable ACP-binding domain of malonyl-CoA ACP transacylase"/>
    <property type="match status" value="1"/>
</dbReference>
<evidence type="ECO:0000313" key="8">
    <source>
        <dbReference type="Proteomes" id="UP000002366"/>
    </source>
</evidence>
<dbReference type="GO" id="GO:0004314">
    <property type="term" value="F:[acyl-carrier-protein] S-malonyltransferase activity"/>
    <property type="evidence" value="ECO:0007669"/>
    <property type="project" value="UniProtKB-EC"/>
</dbReference>
<dbReference type="SMART" id="SM00827">
    <property type="entry name" value="PKS_AT"/>
    <property type="match status" value="1"/>
</dbReference>
<proteinExistence type="inferred from homology"/>
<feature type="domain" description="Malonyl-CoA:ACP transacylase (MAT)" evidence="6">
    <location>
        <begin position="6"/>
        <end position="314"/>
    </location>
</feature>
<comment type="catalytic activity">
    <reaction evidence="3 4">
        <text>holo-[ACP] + malonyl-CoA = malonyl-[ACP] + CoA</text>
        <dbReference type="Rhea" id="RHEA:41792"/>
        <dbReference type="Rhea" id="RHEA-COMP:9623"/>
        <dbReference type="Rhea" id="RHEA-COMP:9685"/>
        <dbReference type="ChEBI" id="CHEBI:57287"/>
        <dbReference type="ChEBI" id="CHEBI:57384"/>
        <dbReference type="ChEBI" id="CHEBI:64479"/>
        <dbReference type="ChEBI" id="CHEBI:78449"/>
        <dbReference type="EC" id="2.3.1.39"/>
    </reaction>
</comment>
<gene>
    <name evidence="7" type="ordered locus">Amico_1064</name>
</gene>
<evidence type="ECO:0000256" key="5">
    <source>
        <dbReference type="PIRSR" id="PIRSR000446-1"/>
    </source>
</evidence>
<evidence type="ECO:0000256" key="1">
    <source>
        <dbReference type="ARBA" id="ARBA00022679"/>
    </source>
</evidence>
<dbReference type="STRING" id="572547.Amico_1064"/>
<keyword evidence="2 4" id="KW-0012">Acyltransferase</keyword>
<accession>D5EF56</accession>
<evidence type="ECO:0000256" key="4">
    <source>
        <dbReference type="PIRNR" id="PIRNR000446"/>
    </source>
</evidence>
<dbReference type="EMBL" id="CP001997">
    <property type="protein sequence ID" value="ADE57188.1"/>
    <property type="molecule type" value="Genomic_DNA"/>
</dbReference>
<dbReference type="Gene3D" id="3.40.366.10">
    <property type="entry name" value="Malonyl-Coenzyme A Acyl Carrier Protein, domain 2"/>
    <property type="match status" value="1"/>
</dbReference>
<dbReference type="FunFam" id="3.30.70.250:FF:000001">
    <property type="entry name" value="Malonyl CoA-acyl carrier protein transacylase"/>
    <property type="match status" value="1"/>
</dbReference>
<dbReference type="InterPro" id="IPR024925">
    <property type="entry name" value="Malonyl_CoA-ACP_transAc"/>
</dbReference>
<dbReference type="GO" id="GO:0006633">
    <property type="term" value="P:fatty acid biosynthetic process"/>
    <property type="evidence" value="ECO:0007669"/>
    <property type="project" value="TreeGrafter"/>
</dbReference>
<organism evidence="7 8">
    <name type="scientific">Aminobacterium colombiense (strain DSM 12261 / ALA-1)</name>
    <dbReference type="NCBI Taxonomy" id="572547"/>
    <lineage>
        <taxon>Bacteria</taxon>
        <taxon>Thermotogati</taxon>
        <taxon>Synergistota</taxon>
        <taxon>Synergistia</taxon>
        <taxon>Synergistales</taxon>
        <taxon>Aminobacteriaceae</taxon>
        <taxon>Aminobacterium</taxon>
    </lineage>
</organism>
<protein>
    <recommendedName>
        <fullName evidence="4">Malonyl CoA-acyl carrier protein transacylase</fullName>
        <ecNumber evidence="4">2.3.1.39</ecNumber>
    </recommendedName>
</protein>
<dbReference type="Gene3D" id="3.30.70.250">
    <property type="entry name" value="Malonyl-CoA ACP transacylase, ACP-binding"/>
    <property type="match status" value="1"/>
</dbReference>
<dbReference type="NCBIfam" id="TIGR00128">
    <property type="entry name" value="fabD"/>
    <property type="match status" value="1"/>
</dbReference>
<dbReference type="InterPro" id="IPR016036">
    <property type="entry name" value="Malonyl_transacylase_ACP-bd"/>
</dbReference>
<dbReference type="KEGG" id="aco:Amico_1064"/>
<keyword evidence="8" id="KW-1185">Reference proteome</keyword>
<dbReference type="PANTHER" id="PTHR42681">
    <property type="entry name" value="MALONYL-COA-ACYL CARRIER PROTEIN TRANSACYLASE, MITOCHONDRIAL"/>
    <property type="match status" value="1"/>
</dbReference>